<evidence type="ECO:0000313" key="2">
    <source>
        <dbReference type="Proteomes" id="UP001163321"/>
    </source>
</evidence>
<sequence length="171" mass="18959">MIDSRPRTRIQSSRPSFSARKAVIKVRKTSDVVFLKVRREETLLPLSEASRSLRKKMDGISVYGANRKRRKTNETSRKDLKSTRIAEEEENSSDVNANAHASIYRRSACGNCQCNGIVDAPTATLDADDVIDASTMDSSDVAAIDFIPRAKLRQCITAAHAVSVIPTYSRK</sequence>
<accession>A0ACC0VV37</accession>
<gene>
    <name evidence="1" type="ORF">PsorP6_010454</name>
</gene>
<protein>
    <submittedName>
        <fullName evidence="1">Uncharacterized protein</fullName>
    </submittedName>
</protein>
<evidence type="ECO:0000313" key="1">
    <source>
        <dbReference type="EMBL" id="KAI9910062.1"/>
    </source>
</evidence>
<dbReference type="Proteomes" id="UP001163321">
    <property type="component" value="Chromosome 6"/>
</dbReference>
<organism evidence="1 2">
    <name type="scientific">Peronosclerospora sorghi</name>
    <dbReference type="NCBI Taxonomy" id="230839"/>
    <lineage>
        <taxon>Eukaryota</taxon>
        <taxon>Sar</taxon>
        <taxon>Stramenopiles</taxon>
        <taxon>Oomycota</taxon>
        <taxon>Peronosporomycetes</taxon>
        <taxon>Peronosporales</taxon>
        <taxon>Peronosporaceae</taxon>
        <taxon>Peronosclerospora</taxon>
    </lineage>
</organism>
<proteinExistence type="predicted"/>
<dbReference type="EMBL" id="CM047585">
    <property type="protein sequence ID" value="KAI9910062.1"/>
    <property type="molecule type" value="Genomic_DNA"/>
</dbReference>
<reference evidence="1 2" key="1">
    <citation type="journal article" date="2022" name="bioRxiv">
        <title>The genome of the oomycete Peronosclerospora sorghi, a cosmopolitan pathogen of maize and sorghum, is inflated with dispersed pseudogenes.</title>
        <authorList>
            <person name="Fletcher K."/>
            <person name="Martin F."/>
            <person name="Isakeit T."/>
            <person name="Cavanaugh K."/>
            <person name="Magill C."/>
            <person name="Michelmore R."/>
        </authorList>
    </citation>
    <scope>NUCLEOTIDE SEQUENCE [LARGE SCALE GENOMIC DNA]</scope>
    <source>
        <strain evidence="1">P6</strain>
    </source>
</reference>
<name>A0ACC0VV37_9STRA</name>
<keyword evidence="2" id="KW-1185">Reference proteome</keyword>
<comment type="caution">
    <text evidence="1">The sequence shown here is derived from an EMBL/GenBank/DDBJ whole genome shotgun (WGS) entry which is preliminary data.</text>
</comment>